<keyword evidence="7" id="KW-0032">Aminotransferase</keyword>
<name>C6PSS1_9CLOT</name>
<accession>C6PSS1</accession>
<evidence type="ECO:0000256" key="4">
    <source>
        <dbReference type="ARBA" id="ARBA00023125"/>
    </source>
</evidence>
<dbReference type="Pfam" id="PF00155">
    <property type="entry name" value="Aminotran_1_2"/>
    <property type="match status" value="1"/>
</dbReference>
<dbReference type="InterPro" id="IPR015424">
    <property type="entry name" value="PyrdxlP-dep_Trfase"/>
</dbReference>
<evidence type="ECO:0000313" key="8">
    <source>
        <dbReference type="Proteomes" id="UP000004198"/>
    </source>
</evidence>
<keyword evidence="8" id="KW-1185">Reference proteome</keyword>
<dbReference type="PANTHER" id="PTHR46577:SF1">
    <property type="entry name" value="HTH-TYPE TRANSCRIPTIONAL REGULATORY PROTEIN GABR"/>
    <property type="match status" value="1"/>
</dbReference>
<sequence length="444" mass="51282">MDNKYSKIADYIKEEIHSGNLKPGNKVPSIIDICKSFKCSKSTAIRAYEELQKQHLLYSISKSGFYVVENDLVKQESHDFLIDFYSASPDASLLPYEEFQHSINQAIRIYKDSLFSYSNVQGNLELRKTFKNHLRDLHIFTKVENVMVTSGSQQAIYVLSKIPFPNGKGKVLIEQPTYYGMIKSLEYNEVATVGIKRDINGFDIDELEEIFKNEDIKFFYIQPRFQNPTGFSLSNNQKKGILKLAKKYDVYIIEDDYLADLETNSKNETMYSIDTSDRVVYIKSFSKTLLPGLRVALLILPQSLVNIFLHHKACCDFITNPLSQGALDIYLKSGMYDNHLKNIKKFYSKQMKILKDAVNLEFSSPSHVFVPSTGFFASIEVPNLLEVMDIENMLKSQKVRILNVHNMFLDEYKKNNIFRLSICRVNKQQIYEGIKIITKELNKK</sequence>
<evidence type="ECO:0000313" key="7">
    <source>
        <dbReference type="EMBL" id="EET87750.1"/>
    </source>
</evidence>
<dbReference type="SUPFAM" id="SSF53383">
    <property type="entry name" value="PLP-dependent transferases"/>
    <property type="match status" value="1"/>
</dbReference>
<dbReference type="CDD" id="cd00609">
    <property type="entry name" value="AAT_like"/>
    <property type="match status" value="1"/>
</dbReference>
<dbReference type="OrthoDB" id="163333at2"/>
<evidence type="ECO:0000256" key="1">
    <source>
        <dbReference type="ARBA" id="ARBA00005384"/>
    </source>
</evidence>
<organism evidence="7 8">
    <name type="scientific">Clostridium carboxidivorans P7</name>
    <dbReference type="NCBI Taxonomy" id="536227"/>
    <lineage>
        <taxon>Bacteria</taxon>
        <taxon>Bacillati</taxon>
        <taxon>Bacillota</taxon>
        <taxon>Clostridia</taxon>
        <taxon>Eubacteriales</taxon>
        <taxon>Clostridiaceae</taxon>
        <taxon>Clostridium</taxon>
    </lineage>
</organism>
<dbReference type="KEGG" id="cck:Ccar_12440"/>
<dbReference type="GO" id="GO:0003700">
    <property type="term" value="F:DNA-binding transcription factor activity"/>
    <property type="evidence" value="ECO:0007669"/>
    <property type="project" value="InterPro"/>
</dbReference>
<keyword evidence="2" id="KW-0663">Pyridoxal phosphate</keyword>
<dbReference type="GO" id="GO:0030170">
    <property type="term" value="F:pyridoxal phosphate binding"/>
    <property type="evidence" value="ECO:0007669"/>
    <property type="project" value="InterPro"/>
</dbReference>
<keyword evidence="3" id="KW-0805">Transcription regulation</keyword>
<dbReference type="RefSeq" id="WP_007060723.1">
    <property type="nucleotide sequence ID" value="NZ_ACVI01000024.1"/>
</dbReference>
<keyword evidence="5" id="KW-0804">Transcription</keyword>
<dbReference type="Gene3D" id="1.10.10.10">
    <property type="entry name" value="Winged helix-like DNA-binding domain superfamily/Winged helix DNA-binding domain"/>
    <property type="match status" value="1"/>
</dbReference>
<dbReference type="InterPro" id="IPR000524">
    <property type="entry name" value="Tscrpt_reg_HTH_GntR"/>
</dbReference>
<dbReference type="InterPro" id="IPR004839">
    <property type="entry name" value="Aminotransferase_I/II_large"/>
</dbReference>
<evidence type="ECO:0000256" key="2">
    <source>
        <dbReference type="ARBA" id="ARBA00022898"/>
    </source>
</evidence>
<dbReference type="Proteomes" id="UP000004198">
    <property type="component" value="Unassembled WGS sequence"/>
</dbReference>
<evidence type="ECO:0000256" key="5">
    <source>
        <dbReference type="ARBA" id="ARBA00023163"/>
    </source>
</evidence>
<dbReference type="SMART" id="SM00345">
    <property type="entry name" value="HTH_GNTR"/>
    <property type="match status" value="1"/>
</dbReference>
<dbReference type="EMBL" id="ACVI01000024">
    <property type="protein sequence ID" value="EET87750.1"/>
    <property type="molecule type" value="Genomic_DNA"/>
</dbReference>
<feature type="domain" description="HTH gntR-type" evidence="6">
    <location>
        <begin position="2"/>
        <end position="70"/>
    </location>
</feature>
<dbReference type="SUPFAM" id="SSF46785">
    <property type="entry name" value="Winged helix' DNA-binding domain"/>
    <property type="match status" value="1"/>
</dbReference>
<gene>
    <name evidence="7" type="ORF">CcarbDRAFT_1838</name>
</gene>
<dbReference type="InterPro" id="IPR051446">
    <property type="entry name" value="HTH_trans_reg/aminotransferase"/>
</dbReference>
<reference evidence="7 8" key="1">
    <citation type="submission" date="2009-06" db="EMBL/GenBank/DDBJ databases">
        <title>The draft genome of Clostridium carboxidivorans P7.</title>
        <authorList>
            <consortium name="US DOE Joint Genome Institute (JGI-PGF)"/>
            <person name="Lucas S."/>
            <person name="Copeland A."/>
            <person name="Lapidus A."/>
            <person name="Glavina del Rio T."/>
            <person name="Tice H."/>
            <person name="Bruce D."/>
            <person name="Goodwin L."/>
            <person name="Pitluck S."/>
            <person name="Larimer F."/>
            <person name="Land M.L."/>
            <person name="Hauser L."/>
            <person name="Hemme C.L."/>
        </authorList>
    </citation>
    <scope>NUCLEOTIDE SEQUENCE [LARGE SCALE GENOMIC DNA]</scope>
    <source>
        <strain evidence="7 8">P7</strain>
    </source>
</reference>
<dbReference type="eggNOG" id="COG1167">
    <property type="taxonomic scope" value="Bacteria"/>
</dbReference>
<dbReference type="Gene3D" id="3.90.1150.10">
    <property type="entry name" value="Aspartate Aminotransferase, domain 1"/>
    <property type="match status" value="1"/>
</dbReference>
<dbReference type="InterPro" id="IPR036388">
    <property type="entry name" value="WH-like_DNA-bd_sf"/>
</dbReference>
<evidence type="ECO:0000256" key="3">
    <source>
        <dbReference type="ARBA" id="ARBA00023015"/>
    </source>
</evidence>
<dbReference type="PATRIC" id="fig|536227.13.peg.2606"/>
<dbReference type="PROSITE" id="PS50949">
    <property type="entry name" value="HTH_GNTR"/>
    <property type="match status" value="1"/>
</dbReference>
<protein>
    <submittedName>
        <fullName evidence="7">Transcriptional regulator, GntR family with aminotransferase domain</fullName>
    </submittedName>
</protein>
<keyword evidence="7" id="KW-0808">Transferase</keyword>
<dbReference type="InterPro" id="IPR015422">
    <property type="entry name" value="PyrdxlP-dep_Trfase_small"/>
</dbReference>
<evidence type="ECO:0000259" key="6">
    <source>
        <dbReference type="PROSITE" id="PS50949"/>
    </source>
</evidence>
<dbReference type="Gene3D" id="3.40.640.10">
    <property type="entry name" value="Type I PLP-dependent aspartate aminotransferase-like (Major domain)"/>
    <property type="match status" value="1"/>
</dbReference>
<dbReference type="GO" id="GO:0003677">
    <property type="term" value="F:DNA binding"/>
    <property type="evidence" value="ECO:0007669"/>
    <property type="project" value="UniProtKB-KW"/>
</dbReference>
<dbReference type="CDD" id="cd07377">
    <property type="entry name" value="WHTH_GntR"/>
    <property type="match status" value="1"/>
</dbReference>
<comment type="caution">
    <text evidence="7">The sequence shown here is derived from an EMBL/GenBank/DDBJ whole genome shotgun (WGS) entry which is preliminary data.</text>
</comment>
<comment type="similarity">
    <text evidence="1">In the C-terminal section; belongs to the class-I pyridoxal-phosphate-dependent aminotransferase family.</text>
</comment>
<keyword evidence="4" id="KW-0238">DNA-binding</keyword>
<dbReference type="AlphaFoldDB" id="C6PSS1"/>
<dbReference type="PANTHER" id="PTHR46577">
    <property type="entry name" value="HTH-TYPE TRANSCRIPTIONAL REGULATORY PROTEIN GABR"/>
    <property type="match status" value="1"/>
</dbReference>
<dbReference type="GO" id="GO:0008483">
    <property type="term" value="F:transaminase activity"/>
    <property type="evidence" value="ECO:0007669"/>
    <property type="project" value="UniProtKB-KW"/>
</dbReference>
<dbReference type="InterPro" id="IPR036390">
    <property type="entry name" value="WH_DNA-bd_sf"/>
</dbReference>
<proteinExistence type="inferred from homology"/>
<dbReference type="Pfam" id="PF00392">
    <property type="entry name" value="GntR"/>
    <property type="match status" value="1"/>
</dbReference>
<dbReference type="InterPro" id="IPR015421">
    <property type="entry name" value="PyrdxlP-dep_Trfase_major"/>
</dbReference>